<organism evidence="3 4">
    <name type="scientific">Actinorhabdospora filicis</name>
    <dbReference type="NCBI Taxonomy" id="1785913"/>
    <lineage>
        <taxon>Bacteria</taxon>
        <taxon>Bacillati</taxon>
        <taxon>Actinomycetota</taxon>
        <taxon>Actinomycetes</taxon>
        <taxon>Micromonosporales</taxon>
        <taxon>Micromonosporaceae</taxon>
        <taxon>Actinorhabdospora</taxon>
    </lineage>
</organism>
<reference evidence="3" key="1">
    <citation type="submission" date="2023-03" db="EMBL/GenBank/DDBJ databases">
        <title>Actinorhabdospora filicis NBRC 111898.</title>
        <authorList>
            <person name="Ichikawa N."/>
            <person name="Sato H."/>
            <person name="Tonouchi N."/>
        </authorList>
    </citation>
    <scope>NUCLEOTIDE SEQUENCE</scope>
    <source>
        <strain evidence="3">NBRC 111898</strain>
    </source>
</reference>
<dbReference type="GO" id="GO:0004721">
    <property type="term" value="F:phosphoprotein phosphatase activity"/>
    <property type="evidence" value="ECO:0007669"/>
    <property type="project" value="InterPro"/>
</dbReference>
<dbReference type="PROSITE" id="PS50056">
    <property type="entry name" value="TYR_PHOSPHATASE_2"/>
    <property type="match status" value="1"/>
</dbReference>
<dbReference type="Pfam" id="PF13350">
    <property type="entry name" value="Y_phosphatase3"/>
    <property type="match status" value="1"/>
</dbReference>
<dbReference type="SUPFAM" id="SSF52799">
    <property type="entry name" value="(Phosphotyrosine protein) phosphatases II"/>
    <property type="match status" value="1"/>
</dbReference>
<protein>
    <recommendedName>
        <fullName evidence="2">Tyrosine specific protein phosphatases domain-containing protein</fullName>
    </recommendedName>
</protein>
<comment type="similarity">
    <text evidence="1">Belongs to the protein-tyrosine phosphatase family.</text>
</comment>
<dbReference type="InterPro" id="IPR016130">
    <property type="entry name" value="Tyr_Pase_AS"/>
</dbReference>
<sequence length="260" mass="27358">MAEARHIPLEGALNVRDLGGYTTVDGRTVAAGRLFRGAALGRATDADLGVLAGLGLKTVVDFRTPGEIASSGADRLPDGAAEVLLPVGGGNLDEYYVTATDAEARERLLGGGRAEQVLAGINRAFVAEDEQRAQFAVALALIADGGPLLFHCTAGKDRTGWLAAIVLTALDVPRDQVMADYLLSNRYFLPVGEAMLAKMAQSGLDIDPGLYRPLIEQRPAYLEAAFDEAEARYGSFAAFLAEGLDAGPGTVARLREALLD</sequence>
<evidence type="ECO:0000256" key="1">
    <source>
        <dbReference type="ARBA" id="ARBA00009580"/>
    </source>
</evidence>
<accession>A0A9W6SPY4</accession>
<name>A0A9W6SPY4_9ACTN</name>
<dbReference type="PANTHER" id="PTHR31126">
    <property type="entry name" value="TYROSINE-PROTEIN PHOSPHATASE"/>
    <property type="match status" value="1"/>
</dbReference>
<proteinExistence type="inferred from homology"/>
<evidence type="ECO:0000313" key="3">
    <source>
        <dbReference type="EMBL" id="GLZ79869.1"/>
    </source>
</evidence>
<evidence type="ECO:0000313" key="4">
    <source>
        <dbReference type="Proteomes" id="UP001165079"/>
    </source>
</evidence>
<gene>
    <name evidence="3" type="ORF">Afil01_46760</name>
</gene>
<dbReference type="RefSeq" id="WP_285665011.1">
    <property type="nucleotide sequence ID" value="NZ_BSTX01000003.1"/>
</dbReference>
<dbReference type="InterPro" id="IPR000387">
    <property type="entry name" value="Tyr_Pase_dom"/>
</dbReference>
<dbReference type="Proteomes" id="UP001165079">
    <property type="component" value="Unassembled WGS sequence"/>
</dbReference>
<dbReference type="AlphaFoldDB" id="A0A9W6SPY4"/>
<evidence type="ECO:0000259" key="2">
    <source>
        <dbReference type="PROSITE" id="PS50056"/>
    </source>
</evidence>
<dbReference type="PANTHER" id="PTHR31126:SF1">
    <property type="entry name" value="TYROSINE SPECIFIC PROTEIN PHOSPHATASES DOMAIN-CONTAINING PROTEIN"/>
    <property type="match status" value="1"/>
</dbReference>
<feature type="domain" description="Tyrosine specific protein phosphatases" evidence="2">
    <location>
        <begin position="133"/>
        <end position="167"/>
    </location>
</feature>
<dbReference type="Gene3D" id="3.90.190.10">
    <property type="entry name" value="Protein tyrosine phosphatase superfamily"/>
    <property type="match status" value="1"/>
</dbReference>
<dbReference type="EMBL" id="BSTX01000003">
    <property type="protein sequence ID" value="GLZ79869.1"/>
    <property type="molecule type" value="Genomic_DNA"/>
</dbReference>
<dbReference type="InterPro" id="IPR026893">
    <property type="entry name" value="Tyr/Ser_Pase_IphP-type"/>
</dbReference>
<keyword evidence="4" id="KW-1185">Reference proteome</keyword>
<comment type="caution">
    <text evidence="3">The sequence shown here is derived from an EMBL/GenBank/DDBJ whole genome shotgun (WGS) entry which is preliminary data.</text>
</comment>
<dbReference type="PROSITE" id="PS00383">
    <property type="entry name" value="TYR_PHOSPHATASE_1"/>
    <property type="match status" value="1"/>
</dbReference>
<dbReference type="InterPro" id="IPR029021">
    <property type="entry name" value="Prot-tyrosine_phosphatase-like"/>
</dbReference>